<organism evidence="2">
    <name type="scientific">Sesamum latifolium</name>
    <dbReference type="NCBI Taxonomy" id="2727402"/>
    <lineage>
        <taxon>Eukaryota</taxon>
        <taxon>Viridiplantae</taxon>
        <taxon>Streptophyta</taxon>
        <taxon>Embryophyta</taxon>
        <taxon>Tracheophyta</taxon>
        <taxon>Spermatophyta</taxon>
        <taxon>Magnoliopsida</taxon>
        <taxon>eudicotyledons</taxon>
        <taxon>Gunneridae</taxon>
        <taxon>Pentapetalae</taxon>
        <taxon>asterids</taxon>
        <taxon>lamiids</taxon>
        <taxon>Lamiales</taxon>
        <taxon>Pedaliaceae</taxon>
        <taxon>Sesamum</taxon>
    </lineage>
</organism>
<evidence type="ECO:0000313" key="2">
    <source>
        <dbReference type="EMBL" id="KAL0426598.1"/>
    </source>
</evidence>
<sequence>MVDSGGGGGGRAFPVVFFDGEREMDIGDVKINPALEYKRFQLLLSEKIGISPNQISIYLINRKKNPKAPFSEDRRRIPVTGKVNFGSICRQKECCFFVVLKRSRKSRNRRERMINSVDFANFLPQVELSRASVHPVPENLILLRRNQPTPFYDHIIQSELDDLNGRLQLDDLNGRLESLRIQREYYQMAMAKGTPNSPNFASEHGSDPNLNVDSFPTIEDIYRVNSAWLTTTTTKKNETKKAFCEECWNAEENGGTPPFHPCVNDTVITLFTTRLGPINRPNKSLP</sequence>
<dbReference type="EMBL" id="JACGWN010000010">
    <property type="protein sequence ID" value="KAL0426598.1"/>
    <property type="molecule type" value="Genomic_DNA"/>
</dbReference>
<feature type="domain" description="DUF7138" evidence="1">
    <location>
        <begin position="12"/>
        <end position="98"/>
    </location>
</feature>
<reference evidence="2" key="1">
    <citation type="submission" date="2020-06" db="EMBL/GenBank/DDBJ databases">
        <authorList>
            <person name="Li T."/>
            <person name="Hu X."/>
            <person name="Zhang T."/>
            <person name="Song X."/>
            <person name="Zhang H."/>
            <person name="Dai N."/>
            <person name="Sheng W."/>
            <person name="Hou X."/>
            <person name="Wei L."/>
        </authorList>
    </citation>
    <scope>NUCLEOTIDE SEQUENCE</scope>
    <source>
        <strain evidence="2">KEN1</strain>
        <tissue evidence="2">Leaf</tissue>
    </source>
</reference>
<proteinExistence type="predicted"/>
<name>A0AAW2VBP8_9LAMI</name>
<gene>
    <name evidence="2" type="ORF">Slati_2834600</name>
</gene>
<evidence type="ECO:0000259" key="1">
    <source>
        <dbReference type="Pfam" id="PF23596"/>
    </source>
</evidence>
<dbReference type="PANTHER" id="PTHR36351">
    <property type="entry name" value="EMBRYO SAC DEVELOPMENT ARREST 12"/>
    <property type="match status" value="1"/>
</dbReference>
<dbReference type="Pfam" id="PF23596">
    <property type="entry name" value="DUF7138"/>
    <property type="match status" value="1"/>
</dbReference>
<dbReference type="AlphaFoldDB" id="A0AAW2VBP8"/>
<dbReference type="PANTHER" id="PTHR36351:SF1">
    <property type="entry name" value="EMBRYO SAC DEVELOPMENT ARREST 12"/>
    <property type="match status" value="1"/>
</dbReference>
<reference evidence="2" key="2">
    <citation type="journal article" date="2024" name="Plant">
        <title>Genomic evolution and insights into agronomic trait innovations of Sesamum species.</title>
        <authorList>
            <person name="Miao H."/>
            <person name="Wang L."/>
            <person name="Qu L."/>
            <person name="Liu H."/>
            <person name="Sun Y."/>
            <person name="Le M."/>
            <person name="Wang Q."/>
            <person name="Wei S."/>
            <person name="Zheng Y."/>
            <person name="Lin W."/>
            <person name="Duan Y."/>
            <person name="Cao H."/>
            <person name="Xiong S."/>
            <person name="Wang X."/>
            <person name="Wei L."/>
            <person name="Li C."/>
            <person name="Ma Q."/>
            <person name="Ju M."/>
            <person name="Zhao R."/>
            <person name="Li G."/>
            <person name="Mu C."/>
            <person name="Tian Q."/>
            <person name="Mei H."/>
            <person name="Zhang T."/>
            <person name="Gao T."/>
            <person name="Zhang H."/>
        </authorList>
    </citation>
    <scope>NUCLEOTIDE SEQUENCE</scope>
    <source>
        <strain evidence="2">KEN1</strain>
    </source>
</reference>
<accession>A0AAW2VBP8</accession>
<dbReference type="InterPro" id="IPR055562">
    <property type="entry name" value="DUF7138"/>
</dbReference>
<protein>
    <recommendedName>
        <fullName evidence="1">DUF7138 domain-containing protein</fullName>
    </recommendedName>
</protein>
<comment type="caution">
    <text evidence="2">The sequence shown here is derived from an EMBL/GenBank/DDBJ whole genome shotgun (WGS) entry which is preliminary data.</text>
</comment>